<feature type="compositionally biased region" description="Low complexity" evidence="1">
    <location>
        <begin position="485"/>
        <end position="506"/>
    </location>
</feature>
<dbReference type="Proteomes" id="UP000886653">
    <property type="component" value="Unassembled WGS sequence"/>
</dbReference>
<evidence type="ECO:0000256" key="1">
    <source>
        <dbReference type="SAM" id="MobiDB-lite"/>
    </source>
</evidence>
<dbReference type="GO" id="GO:0005096">
    <property type="term" value="F:GTPase activator activity"/>
    <property type="evidence" value="ECO:0007669"/>
    <property type="project" value="TreeGrafter"/>
</dbReference>
<evidence type="ECO:0000313" key="3">
    <source>
        <dbReference type="EMBL" id="KAG0142699.1"/>
    </source>
</evidence>
<dbReference type="OrthoDB" id="29853at2759"/>
<dbReference type="InterPro" id="IPR035969">
    <property type="entry name" value="Rab-GAP_TBC_sf"/>
</dbReference>
<dbReference type="EMBL" id="MU167340">
    <property type="protein sequence ID" value="KAG0142699.1"/>
    <property type="molecule type" value="Genomic_DNA"/>
</dbReference>
<dbReference type="InterPro" id="IPR000195">
    <property type="entry name" value="Rab-GAP-TBC_dom"/>
</dbReference>
<dbReference type="PROSITE" id="PS50086">
    <property type="entry name" value="TBC_RABGAP"/>
    <property type="match status" value="1"/>
</dbReference>
<feature type="region of interest" description="Disordered" evidence="1">
    <location>
        <begin position="465"/>
        <end position="511"/>
    </location>
</feature>
<protein>
    <recommendedName>
        <fullName evidence="2">Rab-GAP TBC domain-containing protein</fullName>
    </recommendedName>
</protein>
<gene>
    <name evidence="3" type="ORF">CROQUDRAFT_219454</name>
</gene>
<dbReference type="Pfam" id="PF00566">
    <property type="entry name" value="RabGAP-TBC"/>
    <property type="match status" value="1"/>
</dbReference>
<dbReference type="PROSITE" id="PS51450">
    <property type="entry name" value="LRR"/>
    <property type="match status" value="1"/>
</dbReference>
<evidence type="ECO:0000259" key="2">
    <source>
        <dbReference type="PROSITE" id="PS50086"/>
    </source>
</evidence>
<dbReference type="AlphaFoldDB" id="A0A9P6NEI9"/>
<proteinExistence type="predicted"/>
<feature type="compositionally biased region" description="Basic residues" evidence="1">
    <location>
        <begin position="588"/>
        <end position="598"/>
    </location>
</feature>
<accession>A0A9P6NEI9</accession>
<dbReference type="GO" id="GO:0006886">
    <property type="term" value="P:intracellular protein transport"/>
    <property type="evidence" value="ECO:0007669"/>
    <property type="project" value="TreeGrafter"/>
</dbReference>
<organism evidence="3 4">
    <name type="scientific">Cronartium quercuum f. sp. fusiforme G11</name>
    <dbReference type="NCBI Taxonomy" id="708437"/>
    <lineage>
        <taxon>Eukaryota</taxon>
        <taxon>Fungi</taxon>
        <taxon>Dikarya</taxon>
        <taxon>Basidiomycota</taxon>
        <taxon>Pucciniomycotina</taxon>
        <taxon>Pucciniomycetes</taxon>
        <taxon>Pucciniales</taxon>
        <taxon>Coleosporiaceae</taxon>
        <taxon>Cronartium</taxon>
    </lineage>
</organism>
<keyword evidence="4" id="KW-1185">Reference proteome</keyword>
<feature type="region of interest" description="Disordered" evidence="1">
    <location>
        <begin position="539"/>
        <end position="598"/>
    </location>
</feature>
<name>A0A9P6NEI9_9BASI</name>
<dbReference type="PANTHER" id="PTHR22957">
    <property type="entry name" value="TBC1 DOMAIN FAMILY MEMBER GTPASE-ACTIVATING PROTEIN"/>
    <property type="match status" value="1"/>
</dbReference>
<dbReference type="SMART" id="SM00164">
    <property type="entry name" value="TBC"/>
    <property type="match status" value="1"/>
</dbReference>
<sequence>MGYFINQLQQSNQINKTLQIIETDVKRTQANLRFFKINQTIELDSPAAFKLKILISHLNQIHQNSSKQIGQDVIEEEDNTKRNSIASTSSYTTTTSITHSNLDSDDETIYKRQHKLQPIIIEELHQSIMTPQLNFQAPSPISPTQEESSLIYNYHHCLTRLLFIWASLNPGVGYIQGMNEIGAILIYVFGQQKDNLSFEEIEADSFWAFTNLMISIRDIYITELDLIPISNQNLNLIGINKLLNQYENQLIQIDLNLFNHLKCLGLSDSRLYAFNWFSSLFTHSFDLFNVIKIWDTLISIQNDLEKLDFLVDLACSYTILLSNELFRMLSFDKAIILLQSKNQLKSINQLIQNALLIRNQRIKNLHEDKGWIGDEGKGVGWEEYDETTSPSIWSSTIQRLTPTTNTINQENNSFFGKLKDKAEAWKDSDTAASLSKQATNWTIMASSWRPTPTIVSKLTSLSLSNNNLKNQPPSQEEENHGWSTNSNEALTPSSSSSNLESPLNTTGPKPLLLSSRARTSLKGSPIQPNSSSIISELGKRLSSPKPQPTPKVHRSSLADPFHSPTTATTVNILGRDRSSMPSPSPSTHLRHSLPHPPA</sequence>
<dbReference type="InterPro" id="IPR001611">
    <property type="entry name" value="Leu-rich_rpt"/>
</dbReference>
<evidence type="ECO:0000313" key="4">
    <source>
        <dbReference type="Proteomes" id="UP000886653"/>
    </source>
</evidence>
<dbReference type="SUPFAM" id="SSF47923">
    <property type="entry name" value="Ypt/Rab-GAP domain of gyp1p"/>
    <property type="match status" value="2"/>
</dbReference>
<dbReference type="PANTHER" id="PTHR22957:SF27">
    <property type="entry name" value="TBC1 DOMAIN FAMILY MEMBER 13"/>
    <property type="match status" value="1"/>
</dbReference>
<reference evidence="3" key="1">
    <citation type="submission" date="2013-11" db="EMBL/GenBank/DDBJ databases">
        <title>Genome sequence of the fusiform rust pathogen reveals effectors for host alternation and coevolution with pine.</title>
        <authorList>
            <consortium name="DOE Joint Genome Institute"/>
            <person name="Smith K."/>
            <person name="Pendleton A."/>
            <person name="Kubisiak T."/>
            <person name="Anderson C."/>
            <person name="Salamov A."/>
            <person name="Aerts A."/>
            <person name="Riley R."/>
            <person name="Clum A."/>
            <person name="Lindquist E."/>
            <person name="Ence D."/>
            <person name="Campbell M."/>
            <person name="Kronenberg Z."/>
            <person name="Feau N."/>
            <person name="Dhillon B."/>
            <person name="Hamelin R."/>
            <person name="Burleigh J."/>
            <person name="Smith J."/>
            <person name="Yandell M."/>
            <person name="Nelson C."/>
            <person name="Grigoriev I."/>
            <person name="Davis J."/>
        </authorList>
    </citation>
    <scope>NUCLEOTIDE SEQUENCE</scope>
    <source>
        <strain evidence="3">G11</strain>
    </source>
</reference>
<dbReference type="Gene3D" id="1.10.472.80">
    <property type="entry name" value="Ypt/Rab-GAP domain of gyp1p, domain 3"/>
    <property type="match status" value="1"/>
</dbReference>
<feature type="domain" description="Rab-GAP TBC" evidence="2">
    <location>
        <begin position="1"/>
        <end position="301"/>
    </location>
</feature>
<dbReference type="Gene3D" id="1.10.8.270">
    <property type="entry name" value="putative rabgap domain of human tbc1 domain family member 14 like domains"/>
    <property type="match status" value="1"/>
</dbReference>
<comment type="caution">
    <text evidence="3">The sequence shown here is derived from an EMBL/GenBank/DDBJ whole genome shotgun (WGS) entry which is preliminary data.</text>
</comment>